<feature type="domain" description="Ig-like" evidence="4">
    <location>
        <begin position="899"/>
        <end position="983"/>
    </location>
</feature>
<dbReference type="Gene3D" id="2.60.40.10">
    <property type="entry name" value="Immunoglobulins"/>
    <property type="match status" value="13"/>
</dbReference>
<dbReference type="SMART" id="SM00060">
    <property type="entry name" value="FN3"/>
    <property type="match status" value="11"/>
</dbReference>
<sequence>METFRTSSKNAIFVLALVCSLRGAVSQGALPLTPSKFYAVKASTVQLPCMAGTPGDKLHWVADHEDDSLRSRSSNFRDPEDPNLLMKVINNVQASDAGAFLCVNAIGNSVVELIVIDQVSIPEEVTAEVTAPDEIMVRWKEPSKSPELVKGYKIYVTEVTGSAREVTFNVDSVSSSGEENFLLEDIAPGATYEIQVVALYPQGAADMDDRGEGPRSAKIRIDTPNFDSPPSKVVCKPWKNSTIIVTWEPPANVDPRGIDGYKIFYKGRSKRQNPMGEVTVTAPGPDGKWQGVLDGLPKKIKYNIAVAAFTGGDRGYTGRRSPTVEYRHDGFSPELSISAVALGPESVLITLQTVGPSKVDKLRVLYTDESAIEWKRVEKIKKFDPKMNYIIVDNLQPRTRYFFMAKVRVNKRSRQTVTHVFTPPSVLEAPENVTVTANTDNSVLVTWEHESRVKASGFIIKVMRELPSGKIMPYKQQVVFKENEALVQDLYEGQKYQVLVEPFDLDGKGIASEPVHFSIAASDIELTTPASDVMPPKFLSFEPENMEINPGDDVKLKCYAMGTPNPEVRWFKDGQPVGEPADRSNELLLQDVRESTELQCRAVNSAGSVVQATNVTVTRNLASGLPYFVTKPPERVEAELGSSKTFVCKAAGDPAPQLRMIKGSESVAVSRRGEQEVTFVDTRVDSSYTLRCEAYNSQGTVQAVTEVVITGPKESRPVFTEDLPEQLEIAKGDSVRLVCSAEGHPPPSVLWLKNGFQVGKAMDWSNTLSLPSITESTNLVCRATNRMGSIVTATAVEVTGPPGEPLALPKFIYPLPEQLDIDRGKNLKLLCGASGNPMPFIEWFQGGGPVGKPMLKQNELSLNGVEANTELECMARNSVGSVSKIIKVQIKPAEASKYPVFVNKPPERLIVKRGKDVNIVCEVSNDPPAIVTIFKNNRRIPSRRRPSNRVMYRERRVARPFAFTCVARNKFGSSEASTFVQFTDQQVAPPTPVAPSPPDRVVIIQGEQLKLACAFDGKPEPMVTWYNGSTPIGQARRYQNILLLPSVETSTTFKCKGVNNAGTAEQTVKLTVISRRDTSSPAAAGDDDDYRVDVTKVPLSPSQTEVKWAVNRGDLDAIRSFHATVMAPTGQVLMTQRMDRNQRSLTLRSLQPGTMYILNLLMKIGNNEVADNSTINIMTQASDGPNPNQQPVLNLNVIEIREESAKIDFSALAPRPNYFRSYRLKVKDLTAGSRGNTIFDRAIQSGAPVGLQRLKPGRRYQVILDAVPASVGSILTADAIFETQKYGTPVSVSSADSPGQSSQSTTATIMDLTTSTTTTTTTVILTTAAPTPGAIEEDDHHTLNLRVPNKTPYRVDIRWTVDRGDLKAVKNFVITIKGKTGRKLLQQELRDNQRSITIHSLSPNTKYFVNLKANGDSGVLAEADLPVLTPSADAVAVTSSAVLDLEANEIRPSSARLDWLVVNGDPKMVNSYSIQVLDGGPGGFNLLTQKVPKHSQSLNLQKLLPNKRYHVIIDALDASDNTLMKSSLTFATPAQGRYGVPVRASSNEEKSVRQPEPTQRPPVSPAIHEPILDMEVSPTAETSARLTWQVAGGDALDIKNYRIRVRSKDQNGFVLLENSFPSNTEFFAIDGVRARDVYYIELEALGAGDSVLLSAGVNFRMPALGEPRRPVRGSSLTSPTQGEGPPPPPENPPTPPPPASEGREPPLSDEPALDLELNPSSSDQARLNWTLYPVEARRILSGFNVTVRKNDARGEVFFEDTVSPNIYTFFIMGLQYNQGYHIRVSALKRNKDVLVSASSPYLVPPPGHSVGPIRTSSSFGDSNSAQSSKPGTHSLTIVQARRTGAGAFFIKWLPAVPAVPTTGTMLRYAEFDVKGLKRQKYKIKFVPSGQNTVTIVGLKSGATYGFQVASMVPQGQYVRWSKLVLKTMDQNSG</sequence>
<feature type="domain" description="Fibronectin type-III" evidence="5">
    <location>
        <begin position="429"/>
        <end position="522"/>
    </location>
</feature>
<feature type="domain" description="Fibronectin type-III" evidence="5">
    <location>
        <begin position="1711"/>
        <end position="1806"/>
    </location>
</feature>
<accession>A0ABM0JSP9</accession>
<dbReference type="InterPro" id="IPR003599">
    <property type="entry name" value="Ig_sub"/>
</dbReference>
<dbReference type="SUPFAM" id="SSF48726">
    <property type="entry name" value="Immunoglobulin"/>
    <property type="match status" value="7"/>
</dbReference>
<dbReference type="RefSeq" id="XP_005100621.2">
    <property type="nucleotide sequence ID" value="XM_005100564.3"/>
</dbReference>
<dbReference type="InterPro" id="IPR036179">
    <property type="entry name" value="Ig-like_dom_sf"/>
</dbReference>
<name>A0ABM0JSP9_APLCA</name>
<dbReference type="InterPro" id="IPR036116">
    <property type="entry name" value="FN3_sf"/>
</dbReference>
<evidence type="ECO:0000256" key="2">
    <source>
        <dbReference type="SAM" id="MobiDB-lite"/>
    </source>
</evidence>
<proteinExistence type="predicted"/>
<feature type="chain" id="PRO_5047041327" evidence="3">
    <location>
        <begin position="27"/>
        <end position="1933"/>
    </location>
</feature>
<feature type="domain" description="Ig-like" evidence="4">
    <location>
        <begin position="626"/>
        <end position="710"/>
    </location>
</feature>
<feature type="domain" description="Fibronectin type-III" evidence="5">
    <location>
        <begin position="121"/>
        <end position="226"/>
    </location>
</feature>
<dbReference type="PANTHER" id="PTHR13817">
    <property type="entry name" value="TITIN"/>
    <property type="match status" value="1"/>
</dbReference>
<dbReference type="InterPro" id="IPR003961">
    <property type="entry name" value="FN3_dom"/>
</dbReference>
<dbReference type="Pfam" id="PF13927">
    <property type="entry name" value="Ig_3"/>
    <property type="match status" value="1"/>
</dbReference>
<feature type="domain" description="Ig-like" evidence="4">
    <location>
        <begin position="809"/>
        <end position="889"/>
    </location>
</feature>
<dbReference type="InterPro" id="IPR013098">
    <property type="entry name" value="Ig_I-set"/>
</dbReference>
<keyword evidence="3" id="KW-0732">Signal</keyword>
<dbReference type="SUPFAM" id="SSF49265">
    <property type="entry name" value="Fibronectin type III"/>
    <property type="match status" value="6"/>
</dbReference>
<feature type="domain" description="Fibronectin type-III" evidence="5">
    <location>
        <begin position="1441"/>
        <end position="1535"/>
    </location>
</feature>
<evidence type="ECO:0000313" key="7">
    <source>
        <dbReference type="RefSeq" id="XP_005100621.2"/>
    </source>
</evidence>
<dbReference type="SMART" id="SM00409">
    <property type="entry name" value="IG"/>
    <property type="match status" value="7"/>
</dbReference>
<evidence type="ECO:0000313" key="6">
    <source>
        <dbReference type="Proteomes" id="UP000694888"/>
    </source>
</evidence>
<keyword evidence="6" id="KW-1185">Reference proteome</keyword>
<dbReference type="PROSITE" id="PS50835">
    <property type="entry name" value="IG_LIKE"/>
    <property type="match status" value="7"/>
</dbReference>
<feature type="domain" description="Ig-like" evidence="4">
    <location>
        <begin position="717"/>
        <end position="799"/>
    </location>
</feature>
<protein>
    <submittedName>
        <fullName evidence="7">Uncharacterized protein LOC101858501</fullName>
    </submittedName>
</protein>
<dbReference type="SMART" id="SM00408">
    <property type="entry name" value="IGc2"/>
    <property type="match status" value="5"/>
</dbReference>
<keyword evidence="1" id="KW-0677">Repeat</keyword>
<feature type="compositionally biased region" description="Pro residues" evidence="2">
    <location>
        <begin position="1684"/>
        <end position="1699"/>
    </location>
</feature>
<evidence type="ECO:0000256" key="3">
    <source>
        <dbReference type="SAM" id="SignalP"/>
    </source>
</evidence>
<dbReference type="Proteomes" id="UP000694888">
    <property type="component" value="Unplaced"/>
</dbReference>
<evidence type="ECO:0000259" key="4">
    <source>
        <dbReference type="PROSITE" id="PS50835"/>
    </source>
</evidence>
<feature type="domain" description="Fibronectin type-III" evidence="5">
    <location>
        <begin position="1834"/>
        <end position="1931"/>
    </location>
</feature>
<feature type="signal peptide" evidence="3">
    <location>
        <begin position="1"/>
        <end position="26"/>
    </location>
</feature>
<dbReference type="InterPro" id="IPR003598">
    <property type="entry name" value="Ig_sub2"/>
</dbReference>
<dbReference type="InterPro" id="IPR007110">
    <property type="entry name" value="Ig-like_dom"/>
</dbReference>
<reference evidence="7" key="1">
    <citation type="submission" date="2025-08" db="UniProtKB">
        <authorList>
            <consortium name="RefSeq"/>
        </authorList>
    </citation>
    <scope>IDENTIFICATION</scope>
</reference>
<organism evidence="6 7">
    <name type="scientific">Aplysia californica</name>
    <name type="common">California sea hare</name>
    <dbReference type="NCBI Taxonomy" id="6500"/>
    <lineage>
        <taxon>Eukaryota</taxon>
        <taxon>Metazoa</taxon>
        <taxon>Spiralia</taxon>
        <taxon>Lophotrochozoa</taxon>
        <taxon>Mollusca</taxon>
        <taxon>Gastropoda</taxon>
        <taxon>Heterobranchia</taxon>
        <taxon>Euthyneura</taxon>
        <taxon>Tectipleura</taxon>
        <taxon>Aplysiida</taxon>
        <taxon>Aplysioidea</taxon>
        <taxon>Aplysiidae</taxon>
        <taxon>Aplysia</taxon>
    </lineage>
</organism>
<feature type="domain" description="Ig-like" evidence="4">
    <location>
        <begin position="989"/>
        <end position="1071"/>
    </location>
</feature>
<dbReference type="Pfam" id="PF13895">
    <property type="entry name" value="Ig_2"/>
    <property type="match status" value="1"/>
</dbReference>
<feature type="domain" description="Ig-like" evidence="4">
    <location>
        <begin position="536"/>
        <end position="616"/>
    </location>
</feature>
<dbReference type="CDD" id="cd00063">
    <property type="entry name" value="FN3"/>
    <property type="match status" value="7"/>
</dbReference>
<evidence type="ECO:0000259" key="5">
    <source>
        <dbReference type="PROSITE" id="PS50853"/>
    </source>
</evidence>
<dbReference type="PROSITE" id="PS50853">
    <property type="entry name" value="FN3"/>
    <property type="match status" value="7"/>
</dbReference>
<feature type="domain" description="Fibronectin type-III" evidence="5">
    <location>
        <begin position="1570"/>
        <end position="1664"/>
    </location>
</feature>
<feature type="region of interest" description="Disordered" evidence="2">
    <location>
        <begin position="1542"/>
        <end position="1564"/>
    </location>
</feature>
<gene>
    <name evidence="7" type="primary">LOC101858501</name>
</gene>
<evidence type="ECO:0000256" key="1">
    <source>
        <dbReference type="ARBA" id="ARBA00022737"/>
    </source>
</evidence>
<dbReference type="GeneID" id="101858501"/>
<dbReference type="Pfam" id="PF07679">
    <property type="entry name" value="I-set"/>
    <property type="match status" value="1"/>
</dbReference>
<feature type="region of interest" description="Disordered" evidence="2">
    <location>
        <begin position="1663"/>
        <end position="1720"/>
    </location>
</feature>
<dbReference type="InterPro" id="IPR013783">
    <property type="entry name" value="Ig-like_fold"/>
</dbReference>
<dbReference type="PANTHER" id="PTHR13817:SF166">
    <property type="entry name" value="NEURONAL IGCAM-RELATED"/>
    <property type="match status" value="1"/>
</dbReference>
<dbReference type="Pfam" id="PF00041">
    <property type="entry name" value="fn3"/>
    <property type="match status" value="3"/>
</dbReference>
<feature type="domain" description="Ig-like" evidence="4">
    <location>
        <begin position="31"/>
        <end position="102"/>
    </location>
</feature>
<feature type="domain" description="Fibronectin type-III" evidence="5">
    <location>
        <begin position="229"/>
        <end position="335"/>
    </location>
</feature>
<dbReference type="InterPro" id="IPR050964">
    <property type="entry name" value="Striated_Muscle_Regulatory"/>
</dbReference>